<dbReference type="EMBL" id="JBDIZK010000004">
    <property type="protein sequence ID" value="MEN3747105.1"/>
    <property type="molecule type" value="Genomic_DNA"/>
</dbReference>
<proteinExistence type="predicted"/>
<accession>A0ABV0B7G7</accession>
<dbReference type="Pfam" id="PF01904">
    <property type="entry name" value="DUF72"/>
    <property type="match status" value="1"/>
</dbReference>
<organism evidence="1 2">
    <name type="scientific">Sphingomonas rustica</name>
    <dbReference type="NCBI Taxonomy" id="3103142"/>
    <lineage>
        <taxon>Bacteria</taxon>
        <taxon>Pseudomonadati</taxon>
        <taxon>Pseudomonadota</taxon>
        <taxon>Alphaproteobacteria</taxon>
        <taxon>Sphingomonadales</taxon>
        <taxon>Sphingomonadaceae</taxon>
        <taxon>Sphingomonas</taxon>
    </lineage>
</organism>
<dbReference type="RefSeq" id="WP_346246107.1">
    <property type="nucleotide sequence ID" value="NZ_JBDIZK010000004.1"/>
</dbReference>
<dbReference type="Gene3D" id="3.20.20.410">
    <property type="entry name" value="Protein of unknown function UPF0759"/>
    <property type="match status" value="1"/>
</dbReference>
<name>A0ABV0B7G7_9SPHN</name>
<gene>
    <name evidence="1" type="ORF">TPR58_07995</name>
</gene>
<sequence length="265" mass="28225">MTDASVQATSRLAGMDVTIGTAGWSIPRQDAASFPDGGSVLERYARIFRGVEMNSSFYRPHRPATWARWAASVPDGFRFSVKMPKAITHDSRLIGAEALIEAFAGQVENLGSKLAVLLVQLPPSLTFDPAIADRFFASVAKAIPAAIACEPRHPSWFTDEPEMLLRHHRVGRVAADPAIAPSAAEPGGWPGLAYWRLHGSPAIYRSPYDAAALAHYAQRIEAVASAPATCWCIFDNTASSAATENALDLAARLEAAGSGPVSGGR</sequence>
<dbReference type="SUPFAM" id="SSF117396">
    <property type="entry name" value="TM1631-like"/>
    <property type="match status" value="1"/>
</dbReference>
<keyword evidence="2" id="KW-1185">Reference proteome</keyword>
<comment type="caution">
    <text evidence="1">The sequence shown here is derived from an EMBL/GenBank/DDBJ whole genome shotgun (WGS) entry which is preliminary data.</text>
</comment>
<dbReference type="PANTHER" id="PTHR30348:SF14">
    <property type="entry name" value="BLR8050 PROTEIN"/>
    <property type="match status" value="1"/>
</dbReference>
<evidence type="ECO:0000313" key="2">
    <source>
        <dbReference type="Proteomes" id="UP001427805"/>
    </source>
</evidence>
<dbReference type="Proteomes" id="UP001427805">
    <property type="component" value="Unassembled WGS sequence"/>
</dbReference>
<dbReference type="PANTHER" id="PTHR30348">
    <property type="entry name" value="UNCHARACTERIZED PROTEIN YECE"/>
    <property type="match status" value="1"/>
</dbReference>
<reference evidence="1 2" key="1">
    <citation type="submission" date="2024-05" db="EMBL/GenBank/DDBJ databases">
        <title>Sphingomonas sp. HF-S3 16S ribosomal RNA gene Genome sequencing and assembly.</title>
        <authorList>
            <person name="Lee H."/>
        </authorList>
    </citation>
    <scope>NUCLEOTIDE SEQUENCE [LARGE SCALE GENOMIC DNA]</scope>
    <source>
        <strain evidence="1 2">HF-S3</strain>
    </source>
</reference>
<protein>
    <submittedName>
        <fullName evidence="1">DUF72 domain-containing protein</fullName>
    </submittedName>
</protein>
<dbReference type="InterPro" id="IPR002763">
    <property type="entry name" value="DUF72"/>
</dbReference>
<evidence type="ECO:0000313" key="1">
    <source>
        <dbReference type="EMBL" id="MEN3747105.1"/>
    </source>
</evidence>
<dbReference type="InterPro" id="IPR036520">
    <property type="entry name" value="UPF0759_sf"/>
</dbReference>